<dbReference type="Pfam" id="PF01764">
    <property type="entry name" value="Lipase_3"/>
    <property type="match status" value="1"/>
</dbReference>
<evidence type="ECO:0000256" key="1">
    <source>
        <dbReference type="SAM" id="SignalP"/>
    </source>
</evidence>
<accession>A0AAD1XI78</accession>
<dbReference type="AlphaFoldDB" id="A0AAD1XI78"/>
<dbReference type="GO" id="GO:0006629">
    <property type="term" value="P:lipid metabolic process"/>
    <property type="evidence" value="ECO:0007669"/>
    <property type="project" value="InterPro"/>
</dbReference>
<name>A0AAD1XI78_EUPCR</name>
<reference evidence="3" key="1">
    <citation type="submission" date="2023-07" db="EMBL/GenBank/DDBJ databases">
        <authorList>
            <consortium name="AG Swart"/>
            <person name="Singh M."/>
            <person name="Singh A."/>
            <person name="Seah K."/>
            <person name="Emmerich C."/>
        </authorList>
    </citation>
    <scope>NUCLEOTIDE SEQUENCE</scope>
    <source>
        <strain evidence="3">DP1</strain>
    </source>
</reference>
<dbReference type="SUPFAM" id="SSF53474">
    <property type="entry name" value="alpha/beta-Hydrolases"/>
    <property type="match status" value="1"/>
</dbReference>
<keyword evidence="4" id="KW-1185">Reference proteome</keyword>
<dbReference type="CDD" id="cd00519">
    <property type="entry name" value="Lipase_3"/>
    <property type="match status" value="1"/>
</dbReference>
<dbReference type="Gene3D" id="3.40.50.1820">
    <property type="entry name" value="alpha/beta hydrolase"/>
    <property type="match status" value="1"/>
</dbReference>
<sequence length="333" mass="38101">MARFRPTNVFAEYKKLLTILALLCLYIGCGKCEYDEKLSIDLLYVSALSNCEPEKLMAKDCKAATASVEKRGFVPFFASENFNTGYPMYMSLFRRDSQKEIIVSFSGTRNPKQLIDEFVKNVPTDYDIHPGKKVKVLKYFYEDYKNQFRNDLVQQLMSIFEDAKFDDFKVIFTGHSLGGAMAIHAAADLVLSDFLINRAAIVYTFGQPRVGNAEFYEQFIGKLNAFYRVVHDKDIVPHLPPCVPNLHHGCAKEGFLIPIFPYHAPTEIYYDKEMMSYKQCSNTEGEDKDCSDSLSKPSFGEHLTYFGVRVGEYHKQESEQVNENSINKLLNSQ</sequence>
<feature type="chain" id="PRO_5042001316" description="Fungal lipase-type domain-containing protein" evidence="1">
    <location>
        <begin position="33"/>
        <end position="333"/>
    </location>
</feature>
<evidence type="ECO:0000313" key="3">
    <source>
        <dbReference type="EMBL" id="CAI2373181.1"/>
    </source>
</evidence>
<feature type="signal peptide" evidence="1">
    <location>
        <begin position="1"/>
        <end position="32"/>
    </location>
</feature>
<dbReference type="EMBL" id="CAMPGE010014514">
    <property type="protein sequence ID" value="CAI2373181.1"/>
    <property type="molecule type" value="Genomic_DNA"/>
</dbReference>
<feature type="domain" description="Fungal lipase-type" evidence="2">
    <location>
        <begin position="102"/>
        <end position="242"/>
    </location>
</feature>
<evidence type="ECO:0000313" key="4">
    <source>
        <dbReference type="Proteomes" id="UP001295684"/>
    </source>
</evidence>
<evidence type="ECO:0000259" key="2">
    <source>
        <dbReference type="Pfam" id="PF01764"/>
    </source>
</evidence>
<protein>
    <recommendedName>
        <fullName evidence="2">Fungal lipase-type domain-containing protein</fullName>
    </recommendedName>
</protein>
<dbReference type="Proteomes" id="UP001295684">
    <property type="component" value="Unassembled WGS sequence"/>
</dbReference>
<comment type="caution">
    <text evidence="3">The sequence shown here is derived from an EMBL/GenBank/DDBJ whole genome shotgun (WGS) entry which is preliminary data.</text>
</comment>
<dbReference type="InterPro" id="IPR002921">
    <property type="entry name" value="Fungal_lipase-type"/>
</dbReference>
<dbReference type="InterPro" id="IPR029058">
    <property type="entry name" value="AB_hydrolase_fold"/>
</dbReference>
<organism evidence="3 4">
    <name type="scientific">Euplotes crassus</name>
    <dbReference type="NCBI Taxonomy" id="5936"/>
    <lineage>
        <taxon>Eukaryota</taxon>
        <taxon>Sar</taxon>
        <taxon>Alveolata</taxon>
        <taxon>Ciliophora</taxon>
        <taxon>Intramacronucleata</taxon>
        <taxon>Spirotrichea</taxon>
        <taxon>Hypotrichia</taxon>
        <taxon>Euplotida</taxon>
        <taxon>Euplotidae</taxon>
        <taxon>Moneuplotes</taxon>
    </lineage>
</organism>
<gene>
    <name evidence="3" type="ORF">ECRASSUSDP1_LOCUS14521</name>
</gene>
<dbReference type="PANTHER" id="PTHR45908">
    <property type="entry name" value="PROTEIN CBG11750-RELATED"/>
    <property type="match status" value="1"/>
</dbReference>
<keyword evidence="1" id="KW-0732">Signal</keyword>
<proteinExistence type="predicted"/>